<feature type="compositionally biased region" description="Basic residues" evidence="1">
    <location>
        <begin position="22"/>
        <end position="38"/>
    </location>
</feature>
<evidence type="ECO:0000313" key="3">
    <source>
        <dbReference type="EMBL" id="CDU25066.1"/>
    </source>
</evidence>
<name>A0A0F7RWJ2_9BASI</name>
<evidence type="ECO:0000313" key="2">
    <source>
        <dbReference type="EMBL" id="CDS01401.1"/>
    </source>
</evidence>
<accession>A0A0F7RWJ2</accession>
<reference evidence="4" key="3">
    <citation type="submission" date="2014-06" db="EMBL/GenBank/DDBJ databases">
        <authorList>
            <person name="Berkman P.J."/>
        </authorList>
    </citation>
    <scope>NUCLEOTIDE SEQUENCE [LARGE SCALE GENOMIC DNA]</scope>
</reference>
<reference evidence="2" key="1">
    <citation type="submission" date="2014-06" db="EMBL/GenBank/DDBJ databases">
        <authorList>
            <person name="Berkman J.Paul."/>
        </authorList>
    </citation>
    <scope>NUCLEOTIDE SEQUENCE [LARGE SCALE GENOMIC DNA]</scope>
</reference>
<dbReference type="Proteomes" id="UP000242770">
    <property type="component" value="Unassembled WGS sequence"/>
</dbReference>
<dbReference type="InterPro" id="IPR044688">
    <property type="entry name" value="SCI-1-like"/>
</dbReference>
<dbReference type="PANTHER" id="PTHR34117:SF1">
    <property type="entry name" value="STYLE CELL-CYCLE INHIBITOR 1"/>
    <property type="match status" value="1"/>
</dbReference>
<dbReference type="EMBL" id="CCFA01003891">
    <property type="protein sequence ID" value="CDS01401.1"/>
    <property type="molecule type" value="Genomic_DNA"/>
</dbReference>
<feature type="compositionally biased region" description="Polar residues" evidence="1">
    <location>
        <begin position="191"/>
        <end position="207"/>
    </location>
</feature>
<keyword evidence="4" id="KW-1185">Reference proteome</keyword>
<gene>
    <name evidence="2" type="primary">SSCI65630.1</name>
    <name evidence="3" type="ORF">SPSC_04900</name>
</gene>
<dbReference type="PANTHER" id="PTHR34117">
    <property type="entry name" value="STYLE CELL-CYCLE INHIBITOR 1"/>
    <property type="match status" value="1"/>
</dbReference>
<protein>
    <submittedName>
        <fullName evidence="2">Uncharacterized protein</fullName>
    </submittedName>
</protein>
<dbReference type="EMBL" id="LK056683">
    <property type="protein sequence ID" value="CDU25066.1"/>
    <property type="molecule type" value="Genomic_DNA"/>
</dbReference>
<feature type="region of interest" description="Disordered" evidence="1">
    <location>
        <begin position="1"/>
        <end position="51"/>
    </location>
</feature>
<evidence type="ECO:0000256" key="1">
    <source>
        <dbReference type="SAM" id="MobiDB-lite"/>
    </source>
</evidence>
<feature type="region of interest" description="Disordered" evidence="1">
    <location>
        <begin position="154"/>
        <end position="214"/>
    </location>
</feature>
<dbReference type="AlphaFoldDB" id="A0A0F7RWJ2"/>
<proteinExistence type="predicted"/>
<feature type="compositionally biased region" description="Basic and acidic residues" evidence="1">
    <location>
        <begin position="7"/>
        <end position="21"/>
    </location>
</feature>
<dbReference type="OrthoDB" id="2139939at2759"/>
<dbReference type="STRING" id="49012.A0A0F7RWJ2"/>
<evidence type="ECO:0000313" key="4">
    <source>
        <dbReference type="Proteomes" id="UP000242770"/>
    </source>
</evidence>
<feature type="compositionally biased region" description="Basic and acidic residues" evidence="1">
    <location>
        <begin position="164"/>
        <end position="173"/>
    </location>
</feature>
<reference evidence="3" key="2">
    <citation type="submission" date="2014-06" db="EMBL/GenBank/DDBJ databases">
        <authorList>
            <person name="Ju J."/>
            <person name="Zhang J."/>
        </authorList>
    </citation>
    <scope>NUCLEOTIDE SEQUENCE</scope>
    <source>
        <strain evidence="3">SscI8</strain>
    </source>
</reference>
<sequence length="214" mass="24627">MAVDDDYSSHRSRRDDREASHRPQRGSHRDKQRSRRQSRSPSPHPDPQPLHTILARHGVAKLTPDDYFIRSAEFKAWLSETKSKYLDEISSKDARRYFDRFIRCWNEGKLNDDYYKGKIRGASSAAGSSTRHRWGFTAASAAEREQLAMIRDTVDTLTNGDSRGAQEARDAERKSRRSHAQTDPDPPPTARDSNWTPPNSKSHAQTQYHREHAE</sequence>
<organism evidence="2 4">
    <name type="scientific">Sporisorium scitamineum</name>
    <dbReference type="NCBI Taxonomy" id="49012"/>
    <lineage>
        <taxon>Eukaryota</taxon>
        <taxon>Fungi</taxon>
        <taxon>Dikarya</taxon>
        <taxon>Basidiomycota</taxon>
        <taxon>Ustilaginomycotina</taxon>
        <taxon>Ustilaginomycetes</taxon>
        <taxon>Ustilaginales</taxon>
        <taxon>Ustilaginaceae</taxon>
        <taxon>Sporisorium</taxon>
    </lineage>
</organism>